<feature type="compositionally biased region" description="Basic residues" evidence="1">
    <location>
        <begin position="16"/>
        <end position="27"/>
    </location>
</feature>
<evidence type="ECO:0000256" key="1">
    <source>
        <dbReference type="SAM" id="MobiDB-lite"/>
    </source>
</evidence>
<feature type="non-terminal residue" evidence="2">
    <location>
        <position position="1"/>
    </location>
</feature>
<keyword evidence="3" id="KW-1185">Reference proteome</keyword>
<reference evidence="3" key="1">
    <citation type="journal article" date="2011" name="Science">
        <title>The plant cell wall-decomposing machinery underlies the functional diversity of forest fungi.</title>
        <authorList>
            <person name="Eastwood D.C."/>
            <person name="Floudas D."/>
            <person name="Binder M."/>
            <person name="Majcherczyk A."/>
            <person name="Schneider P."/>
            <person name="Aerts A."/>
            <person name="Asiegbu F.O."/>
            <person name="Baker S.E."/>
            <person name="Barry K."/>
            <person name="Bendiksby M."/>
            <person name="Blumentritt M."/>
            <person name="Coutinho P.M."/>
            <person name="Cullen D."/>
            <person name="de Vries R.P."/>
            <person name="Gathman A."/>
            <person name="Goodell B."/>
            <person name="Henrissat B."/>
            <person name="Ihrmark K."/>
            <person name="Kauserud H."/>
            <person name="Kohler A."/>
            <person name="LaButti K."/>
            <person name="Lapidus A."/>
            <person name="Lavin J.L."/>
            <person name="Lee Y.-H."/>
            <person name="Lindquist E."/>
            <person name="Lilly W."/>
            <person name="Lucas S."/>
            <person name="Morin E."/>
            <person name="Murat C."/>
            <person name="Oguiza J.A."/>
            <person name="Park J."/>
            <person name="Pisabarro A.G."/>
            <person name="Riley R."/>
            <person name="Rosling A."/>
            <person name="Salamov A."/>
            <person name="Schmidt O."/>
            <person name="Schmutz J."/>
            <person name="Skrede I."/>
            <person name="Stenlid J."/>
            <person name="Wiebenga A."/>
            <person name="Xie X."/>
            <person name="Kuees U."/>
            <person name="Hibbett D.S."/>
            <person name="Hoffmeister D."/>
            <person name="Hoegberg N."/>
            <person name="Martin F."/>
            <person name="Grigoriev I.V."/>
            <person name="Watkinson S.C."/>
        </authorList>
    </citation>
    <scope>NUCLEOTIDE SEQUENCE [LARGE SCALE GENOMIC DNA]</scope>
    <source>
        <strain evidence="3">strain S7.3</strain>
    </source>
</reference>
<feature type="region of interest" description="Disordered" evidence="1">
    <location>
        <begin position="1"/>
        <end position="75"/>
    </location>
</feature>
<organism evidence="3">
    <name type="scientific">Serpula lacrymans var. lacrymans (strain S7.3)</name>
    <name type="common">Dry rot fungus</name>
    <dbReference type="NCBI Taxonomy" id="936435"/>
    <lineage>
        <taxon>Eukaryota</taxon>
        <taxon>Fungi</taxon>
        <taxon>Dikarya</taxon>
        <taxon>Basidiomycota</taxon>
        <taxon>Agaricomycotina</taxon>
        <taxon>Agaricomycetes</taxon>
        <taxon>Agaricomycetidae</taxon>
        <taxon>Boletales</taxon>
        <taxon>Coniophorineae</taxon>
        <taxon>Serpulaceae</taxon>
        <taxon>Serpula</taxon>
    </lineage>
</organism>
<name>F8Q1Z7_SERL3</name>
<accession>F8Q1Z7</accession>
<dbReference type="HOGENOM" id="CLU_2677924_0_0_1"/>
<dbReference type="Proteomes" id="UP000008063">
    <property type="component" value="Unassembled WGS sequence"/>
</dbReference>
<dbReference type="InParanoid" id="F8Q1Z7"/>
<dbReference type="EMBL" id="GL945482">
    <property type="protein sequence ID" value="EGN97208.1"/>
    <property type="molecule type" value="Genomic_DNA"/>
</dbReference>
<gene>
    <name evidence="2" type="ORF">SERLA73DRAFT_183872</name>
</gene>
<sequence length="75" mass="8945">RERKRRKVPILGRNPIRNKRKKERRRKTGPDIPIPVVEKEWRWTRQSSARKDDATDAEKRDIEASNDERGKGKTP</sequence>
<evidence type="ECO:0000313" key="2">
    <source>
        <dbReference type="EMBL" id="EGN97208.1"/>
    </source>
</evidence>
<protein>
    <submittedName>
        <fullName evidence="2">Uncharacterized protein</fullName>
    </submittedName>
</protein>
<evidence type="ECO:0000313" key="3">
    <source>
        <dbReference type="Proteomes" id="UP000008063"/>
    </source>
</evidence>
<feature type="compositionally biased region" description="Basic and acidic residues" evidence="1">
    <location>
        <begin position="37"/>
        <end position="75"/>
    </location>
</feature>
<proteinExistence type="predicted"/>
<dbReference type="AlphaFoldDB" id="F8Q1Z7"/>